<dbReference type="EMBL" id="LJDB01000057">
    <property type="protein sequence ID" value="ONI40030.1"/>
    <property type="molecule type" value="Genomic_DNA"/>
</dbReference>
<evidence type="ECO:0000313" key="1">
    <source>
        <dbReference type="EMBL" id="ONI40030.1"/>
    </source>
</evidence>
<keyword evidence="2" id="KW-1185">Reference proteome</keyword>
<proteinExistence type="predicted"/>
<reference evidence="1" key="1">
    <citation type="submission" date="2016-08" db="EMBL/GenBank/DDBJ databases">
        <authorList>
            <person name="Ngugi D.K."/>
            <person name="Miyake S."/>
            <person name="Stingl U."/>
        </authorList>
    </citation>
    <scope>NUCLEOTIDE SEQUENCE</scope>
    <source>
        <strain evidence="1">SCG-B11WGA-EpuloA1</strain>
    </source>
</reference>
<organism evidence="1 2">
    <name type="scientific">Candidatus Epulonipiscium fishelsonii</name>
    <dbReference type="NCBI Taxonomy" id="77094"/>
    <lineage>
        <taxon>Bacteria</taxon>
        <taxon>Bacillati</taxon>
        <taxon>Bacillota</taxon>
        <taxon>Clostridia</taxon>
        <taxon>Lachnospirales</taxon>
        <taxon>Lachnospiraceae</taxon>
        <taxon>Candidatus Epulonipiscium</taxon>
    </lineage>
</organism>
<dbReference type="Proteomes" id="UP000188605">
    <property type="component" value="Unassembled WGS sequence"/>
</dbReference>
<accession>A0ACC8XC67</accession>
<gene>
    <name evidence="1" type="ORF">AN396_06680</name>
</gene>
<comment type="caution">
    <text evidence="1">The sequence shown here is derived from an EMBL/GenBank/DDBJ whole genome shotgun (WGS) entry which is preliminary data.</text>
</comment>
<protein>
    <submittedName>
        <fullName evidence="1">Uncharacterized protein</fullName>
    </submittedName>
</protein>
<sequence>MKKTPTMKDIAEIVGVSVSTVSYVLNYSDKQKISNETRLKILTVAKELRYVPNISAKNLSKQLYMSNIGIIIDFSMLNNKNQLFEMYSTIELLRKELSEFNYNLIPIALKSIIDSPEVINNYGLNGVIFSDIRTTHINKIKKFTYVPIILLDCDIKNSDLFHKYHYNYSEIFKLIPSAFGKDFYIIYNQHSNNIYNRIVSNTISKNRYIDFNDIYTLDINKKYVVFGEFAYIRLLSIINSENLLPVIFSNSAFENTLYIKFDNENKIKELVMDLINIITLTFDKAAYYHIFDPVLITP</sequence>
<evidence type="ECO:0000313" key="2">
    <source>
        <dbReference type="Proteomes" id="UP000188605"/>
    </source>
</evidence>
<name>A0ACC8XC67_9FIRM</name>